<comment type="caution">
    <text evidence="9">The sequence shown here is derived from an EMBL/GenBank/DDBJ whole genome shotgun (WGS) entry which is preliminary data.</text>
</comment>
<dbReference type="InterPro" id="IPR049326">
    <property type="entry name" value="Rhodopsin_dom_fungi"/>
</dbReference>
<dbReference type="GO" id="GO:0016020">
    <property type="term" value="C:membrane"/>
    <property type="evidence" value="ECO:0007669"/>
    <property type="project" value="UniProtKB-SubCell"/>
</dbReference>
<dbReference type="InterPro" id="IPR052337">
    <property type="entry name" value="SAT4-like"/>
</dbReference>
<feature type="region of interest" description="Disordered" evidence="6">
    <location>
        <begin position="330"/>
        <end position="401"/>
    </location>
</feature>
<keyword evidence="10" id="KW-1185">Reference proteome</keyword>
<keyword evidence="4 7" id="KW-0472">Membrane</keyword>
<comment type="similarity">
    <text evidence="5">Belongs to the SAT4 family.</text>
</comment>
<evidence type="ECO:0000256" key="3">
    <source>
        <dbReference type="ARBA" id="ARBA00022989"/>
    </source>
</evidence>
<proteinExistence type="inferred from homology"/>
<sequence length="437" mass="49211">MIGYSSGSLPLLGSSSWEVFTAWRCPSPHCLPRVTSPTLAMESTASAPGPDVSKASLVVGTISFLHLISWALYAARIWTRMRPIPRLFVDDYLITFAVLFDLASYVFLMIAVHYGIGRHNYYVPPDQEILAEKWLFLSQPVFPWSLAFSKMSIACMLVRIRRDQRLWAWGMYFIMMFVVLIAINTNVFQLSMCRPLWAVWDRSDPDAQCMDINVAQTSIYVNSALNVVTDFALSLAPITFIVHLQRPLREKIVVAFIMGLGIFASSACIAKTLHVKDYGKTGDSLMDCVPITIWSMVEMQLAIIASCIPCLKQLFERGLRRFGLLTCSQHSGDSSTGTRTYQTYPGPNFKTRHETRDDNGHHLTPMQRSPRSPEHNKALRSSGVETESIESSEIPIMRHDSTGTDYIQPLSAPPGRASFYFNFALDASLNLKERNDR</sequence>
<protein>
    <recommendedName>
        <fullName evidence="8">Rhodopsin domain-containing protein</fullName>
    </recommendedName>
</protein>
<evidence type="ECO:0000259" key="8">
    <source>
        <dbReference type="Pfam" id="PF20684"/>
    </source>
</evidence>
<keyword evidence="3 7" id="KW-1133">Transmembrane helix</keyword>
<organism evidence="9 10">
    <name type="scientific">Cercophora samala</name>
    <dbReference type="NCBI Taxonomy" id="330535"/>
    <lineage>
        <taxon>Eukaryota</taxon>
        <taxon>Fungi</taxon>
        <taxon>Dikarya</taxon>
        <taxon>Ascomycota</taxon>
        <taxon>Pezizomycotina</taxon>
        <taxon>Sordariomycetes</taxon>
        <taxon>Sordariomycetidae</taxon>
        <taxon>Sordariales</taxon>
        <taxon>Lasiosphaeriaceae</taxon>
        <taxon>Cercophora</taxon>
    </lineage>
</organism>
<comment type="subcellular location">
    <subcellularLocation>
        <location evidence="1">Membrane</location>
        <topology evidence="1">Multi-pass membrane protein</topology>
    </subcellularLocation>
</comment>
<keyword evidence="2 7" id="KW-0812">Transmembrane</keyword>
<dbReference type="Pfam" id="PF20684">
    <property type="entry name" value="Fung_rhodopsin"/>
    <property type="match status" value="1"/>
</dbReference>
<gene>
    <name evidence="9" type="ORF">QBC41DRAFT_327365</name>
</gene>
<feature type="transmembrane region" description="Helical" evidence="7">
    <location>
        <begin position="93"/>
        <end position="116"/>
    </location>
</feature>
<feature type="compositionally biased region" description="Low complexity" evidence="6">
    <location>
        <begin position="381"/>
        <end position="395"/>
    </location>
</feature>
<accession>A0AA39Z7N5</accession>
<evidence type="ECO:0000313" key="10">
    <source>
        <dbReference type="Proteomes" id="UP001174997"/>
    </source>
</evidence>
<dbReference type="EMBL" id="JAULSY010000103">
    <property type="protein sequence ID" value="KAK0665767.1"/>
    <property type="molecule type" value="Genomic_DNA"/>
</dbReference>
<feature type="compositionally biased region" description="Basic and acidic residues" evidence="6">
    <location>
        <begin position="351"/>
        <end position="361"/>
    </location>
</feature>
<dbReference type="AlphaFoldDB" id="A0AA39Z7N5"/>
<name>A0AA39Z7N5_9PEZI</name>
<feature type="transmembrane region" description="Helical" evidence="7">
    <location>
        <begin position="293"/>
        <end position="311"/>
    </location>
</feature>
<evidence type="ECO:0000256" key="6">
    <source>
        <dbReference type="SAM" id="MobiDB-lite"/>
    </source>
</evidence>
<evidence type="ECO:0000256" key="4">
    <source>
        <dbReference type="ARBA" id="ARBA00023136"/>
    </source>
</evidence>
<evidence type="ECO:0000256" key="1">
    <source>
        <dbReference type="ARBA" id="ARBA00004141"/>
    </source>
</evidence>
<evidence type="ECO:0000256" key="7">
    <source>
        <dbReference type="SAM" id="Phobius"/>
    </source>
</evidence>
<feature type="transmembrane region" description="Helical" evidence="7">
    <location>
        <begin position="167"/>
        <end position="188"/>
    </location>
</feature>
<feature type="compositionally biased region" description="Polar residues" evidence="6">
    <location>
        <begin position="330"/>
        <end position="345"/>
    </location>
</feature>
<reference evidence="9" key="1">
    <citation type="submission" date="2023-06" db="EMBL/GenBank/DDBJ databases">
        <title>Genome-scale phylogeny and comparative genomics of the fungal order Sordariales.</title>
        <authorList>
            <consortium name="Lawrence Berkeley National Laboratory"/>
            <person name="Hensen N."/>
            <person name="Bonometti L."/>
            <person name="Westerberg I."/>
            <person name="Brannstrom I.O."/>
            <person name="Guillou S."/>
            <person name="Cros-Aarteil S."/>
            <person name="Calhoun S."/>
            <person name="Haridas S."/>
            <person name="Kuo A."/>
            <person name="Mondo S."/>
            <person name="Pangilinan J."/>
            <person name="Riley R."/>
            <person name="Labutti K."/>
            <person name="Andreopoulos B."/>
            <person name="Lipzen A."/>
            <person name="Chen C."/>
            <person name="Yanf M."/>
            <person name="Daum C."/>
            <person name="Ng V."/>
            <person name="Clum A."/>
            <person name="Steindorff A."/>
            <person name="Ohm R."/>
            <person name="Martin F."/>
            <person name="Silar P."/>
            <person name="Natvig D."/>
            <person name="Lalanne C."/>
            <person name="Gautier V."/>
            <person name="Ament-Velasquez S.L."/>
            <person name="Kruys A."/>
            <person name="Hutchinson M.I."/>
            <person name="Powell A.J."/>
            <person name="Barry K."/>
            <person name="Miller A.N."/>
            <person name="Grigoriev I.V."/>
            <person name="Debuchy R."/>
            <person name="Gladieux P."/>
            <person name="Thoren M.H."/>
            <person name="Johannesson H."/>
        </authorList>
    </citation>
    <scope>NUCLEOTIDE SEQUENCE</scope>
    <source>
        <strain evidence="9">CBS 307.81</strain>
    </source>
</reference>
<dbReference type="Proteomes" id="UP001174997">
    <property type="component" value="Unassembled WGS sequence"/>
</dbReference>
<evidence type="ECO:0000256" key="2">
    <source>
        <dbReference type="ARBA" id="ARBA00022692"/>
    </source>
</evidence>
<feature type="domain" description="Rhodopsin" evidence="8">
    <location>
        <begin position="75"/>
        <end position="317"/>
    </location>
</feature>
<evidence type="ECO:0000313" key="9">
    <source>
        <dbReference type="EMBL" id="KAK0665767.1"/>
    </source>
</evidence>
<feature type="transmembrane region" description="Helical" evidence="7">
    <location>
        <begin position="55"/>
        <end position="73"/>
    </location>
</feature>
<feature type="transmembrane region" description="Helical" evidence="7">
    <location>
        <begin position="252"/>
        <end position="273"/>
    </location>
</feature>
<dbReference type="PANTHER" id="PTHR33048:SF129">
    <property type="entry name" value="INTEGRAL MEMBRANE PROTEIN-RELATED"/>
    <property type="match status" value="1"/>
</dbReference>
<evidence type="ECO:0000256" key="5">
    <source>
        <dbReference type="ARBA" id="ARBA00038359"/>
    </source>
</evidence>
<dbReference type="PANTHER" id="PTHR33048">
    <property type="entry name" value="PTH11-LIKE INTEGRAL MEMBRANE PROTEIN (AFU_ORTHOLOGUE AFUA_5G11245)"/>
    <property type="match status" value="1"/>
</dbReference>